<evidence type="ECO:0000256" key="3">
    <source>
        <dbReference type="SAM" id="SignalP"/>
    </source>
</evidence>
<sequence>MMPRDLVLPVAVLLLALGTLQDVTDAQLTVAMNKKSVVINTINGSIPVYPPVDVQPTDYCPDASWKQWKLHTSPSDYDPLHWNSSQWRNYLVKHPLRASGLSIAFLLIGLGSLLVAITWRLVQWCVSCGHCQRTCGVGSDDSRFLRDTKHHYLKGWIFLLIAGALGMVIWGMLALDRQLMATFWNAFLNIMDYAKSVNNNLETLKTNITVTVPGKLETTEQLVNNTLDITRLQELVQPGLNFNNESLAASKSLYSAAGSFLAALNGNVLPGLVALAGQFGRPLNATSRRLLVQSAASYNTLNDLLPALKTSLPDVITANGTRASILGRLKDLGLALAAVQAAPAPLSAESPAVAQLATALNQTTLELWDSQLGRISTGLQVYNISRNSPLFGDVNKAADDISAGASSLSSATVSQLVSQVAFAEDQINNGSAFRTLKALRLLLVNITQQIADVREWDVNLGNGTEIGMLYLTNFLVGSINDYILGDTANGLGTTMMTASTGSSSMTSTRDITNVTAFLQAAGTLSTLVSGTSGLNTSAAAIAAAAVTSANTAASGPDPATATTQVTAILRPALSNITSPVAAVAAALTRFISDPTITNAAALRNAAAAAALPVSSATTSFTAPLANATALESVCRSLQPSVDKLLSMGSSLNSTALATYVTLEAQGAEVGRYQMGVGQLAGLISELPDGSDATQKIVGAASDIQNKVTEVSTDVERSLQGAASGLADAIDSLQSKVLSPGNNFVKDNMQLTEDISNTCYSAIMGAWGLGAALLLLLALSVYFNWTGGLVTFGLVLLVYITLSQVVTSATSFAMAVLDDACHDVEFVMMREMVEYSNNPRVAVLLSYYFYKVPASPDVMLQAAFGLNTTDVRIRLESINQTLSDRIENNYKLKGALAAMVGALQGMGISVRSMFEAITTLIRYDTVHHLYSSTKSVACCDAGNFAFHEWCAITAMATLSFGALISAAYLLARMDMVEQRRRSCCSCCSCICYSPQRGSHEDEEAAQEDEFVKEARKQQDLHRYPLQQPPLQQLPSTNPLYGAGKGRDVEGVPLKGPAVGSQTQLPTGFMTPAGGAAAAAAMKGSEPAPAAFKAPPTAPPMNFSHK</sequence>
<feature type="transmembrane region" description="Helical" evidence="2">
    <location>
        <begin position="98"/>
        <end position="117"/>
    </location>
</feature>
<keyword evidence="5" id="KW-1185">Reference proteome</keyword>
<feature type="transmembrane region" description="Helical" evidence="2">
    <location>
        <begin position="758"/>
        <end position="782"/>
    </location>
</feature>
<feature type="transmembrane region" description="Helical" evidence="2">
    <location>
        <begin position="788"/>
        <end position="806"/>
    </location>
</feature>
<keyword evidence="2" id="KW-0812">Transmembrane</keyword>
<proteinExistence type="predicted"/>
<evidence type="ECO:0000313" key="5">
    <source>
        <dbReference type="Proteomes" id="UP000747399"/>
    </source>
</evidence>
<dbReference type="EMBL" id="BNCO01000056">
    <property type="protein sequence ID" value="GIL63210.1"/>
    <property type="molecule type" value="Genomic_DNA"/>
</dbReference>
<feature type="transmembrane region" description="Helical" evidence="2">
    <location>
        <begin position="950"/>
        <end position="970"/>
    </location>
</feature>
<reference evidence="4" key="1">
    <citation type="journal article" date="2021" name="Proc. Natl. Acad. Sci. U.S.A.">
        <title>Three genomes in the algal genus Volvox reveal the fate of a haploid sex-determining region after a transition to homothallism.</title>
        <authorList>
            <person name="Yamamoto K."/>
            <person name="Hamaji T."/>
            <person name="Kawai-Toyooka H."/>
            <person name="Matsuzaki R."/>
            <person name="Takahashi F."/>
            <person name="Nishimura Y."/>
            <person name="Kawachi M."/>
            <person name="Noguchi H."/>
            <person name="Minakuchi Y."/>
            <person name="Umen J.G."/>
            <person name="Toyoda A."/>
            <person name="Nozaki H."/>
        </authorList>
    </citation>
    <scope>NUCLEOTIDE SEQUENCE</scope>
    <source>
        <strain evidence="4">NIES-3780</strain>
    </source>
</reference>
<feature type="compositionally biased region" description="Low complexity" evidence="1">
    <location>
        <begin position="1081"/>
        <end position="1093"/>
    </location>
</feature>
<comment type="caution">
    <text evidence="4">The sequence shown here is derived from an EMBL/GenBank/DDBJ whole genome shotgun (WGS) entry which is preliminary data.</text>
</comment>
<feature type="chain" id="PRO_5035147701" evidence="3">
    <location>
        <begin position="27"/>
        <end position="1104"/>
    </location>
</feature>
<feature type="transmembrane region" description="Helical" evidence="2">
    <location>
        <begin position="156"/>
        <end position="175"/>
    </location>
</feature>
<evidence type="ECO:0000256" key="1">
    <source>
        <dbReference type="SAM" id="MobiDB-lite"/>
    </source>
</evidence>
<dbReference type="AlphaFoldDB" id="A0A8J4F7J4"/>
<gene>
    <name evidence="4" type="ORF">Vafri_17321</name>
</gene>
<evidence type="ECO:0000313" key="4">
    <source>
        <dbReference type="EMBL" id="GIL63210.1"/>
    </source>
</evidence>
<dbReference type="Proteomes" id="UP000747399">
    <property type="component" value="Unassembled WGS sequence"/>
</dbReference>
<keyword evidence="3" id="KW-0732">Signal</keyword>
<keyword evidence="2" id="KW-1133">Transmembrane helix</keyword>
<keyword evidence="2" id="KW-0472">Membrane</keyword>
<name>A0A8J4F7J4_9CHLO</name>
<organism evidence="4 5">
    <name type="scientific">Volvox africanus</name>
    <dbReference type="NCBI Taxonomy" id="51714"/>
    <lineage>
        <taxon>Eukaryota</taxon>
        <taxon>Viridiplantae</taxon>
        <taxon>Chlorophyta</taxon>
        <taxon>core chlorophytes</taxon>
        <taxon>Chlorophyceae</taxon>
        <taxon>CS clade</taxon>
        <taxon>Chlamydomonadales</taxon>
        <taxon>Volvocaceae</taxon>
        <taxon>Volvox</taxon>
    </lineage>
</organism>
<evidence type="ECO:0000256" key="2">
    <source>
        <dbReference type="SAM" id="Phobius"/>
    </source>
</evidence>
<feature type="region of interest" description="Disordered" evidence="1">
    <location>
        <begin position="1026"/>
        <end position="1046"/>
    </location>
</feature>
<feature type="signal peptide" evidence="3">
    <location>
        <begin position="1"/>
        <end position="26"/>
    </location>
</feature>
<protein>
    <submittedName>
        <fullName evidence="4">Uncharacterized protein</fullName>
    </submittedName>
</protein>
<accession>A0A8J4F7J4</accession>
<feature type="region of interest" description="Disordered" evidence="1">
    <location>
        <begin position="1081"/>
        <end position="1104"/>
    </location>
</feature>